<name>A0A1I1SKY8_9GAMM</name>
<dbReference type="EMBL" id="FOLO01000057">
    <property type="protein sequence ID" value="SFD43700.1"/>
    <property type="molecule type" value="Genomic_DNA"/>
</dbReference>
<organism evidence="1 2">
    <name type="scientific">Pseudoalteromonas denitrificans DSM 6059</name>
    <dbReference type="NCBI Taxonomy" id="1123010"/>
    <lineage>
        <taxon>Bacteria</taxon>
        <taxon>Pseudomonadati</taxon>
        <taxon>Pseudomonadota</taxon>
        <taxon>Gammaproteobacteria</taxon>
        <taxon>Alteromonadales</taxon>
        <taxon>Pseudoalteromonadaceae</taxon>
        <taxon>Pseudoalteromonas</taxon>
    </lineage>
</organism>
<evidence type="ECO:0000313" key="2">
    <source>
        <dbReference type="Proteomes" id="UP000198862"/>
    </source>
</evidence>
<accession>A0A1I1SKY8</accession>
<proteinExistence type="predicted"/>
<sequence length="273" mass="31243">MLKLISKFKWSLFLIISLCLVIIFSMIHQKKINKLKTKHLTEKLSKQFAIERPKQILKPLQKLAEIHFSKTTLPLPPVIEKPVSKLEKPIAVEVTAINKSAEVVKLDKKEQAFNQQVTKKQTEQNYQDVLNGKGPAIEIAWPNLTSEREMLFQLLTQCTGMRLGVLNAGNINLVENSHVKNVKLSDFIRLIKGEMTKSEKYQFSSLAAGTPVRLFPLSIDLTLIKKLSQNKKYNQSKIITGQYQVAQGNIWLKNVTYDGVKMNRTRLLWQNDC</sequence>
<reference evidence="1 2" key="1">
    <citation type="submission" date="2016-10" db="EMBL/GenBank/DDBJ databases">
        <authorList>
            <person name="de Groot N.N."/>
        </authorList>
    </citation>
    <scope>NUCLEOTIDE SEQUENCE [LARGE SCALE GENOMIC DNA]</scope>
    <source>
        <strain evidence="1 2">DSM 6059</strain>
    </source>
</reference>
<evidence type="ECO:0000313" key="1">
    <source>
        <dbReference type="EMBL" id="SFD43700.1"/>
    </source>
</evidence>
<dbReference type="AlphaFoldDB" id="A0A1I1SKY8"/>
<keyword evidence="2" id="KW-1185">Reference proteome</keyword>
<gene>
    <name evidence="1" type="ORF">SAMN02745724_04524</name>
</gene>
<dbReference type="STRING" id="1123010.SAMN02745724_04524"/>
<protein>
    <submittedName>
        <fullName evidence="1">Uncharacterized protein</fullName>
    </submittedName>
</protein>
<dbReference type="Proteomes" id="UP000198862">
    <property type="component" value="Unassembled WGS sequence"/>
</dbReference>